<dbReference type="InterPro" id="IPR001789">
    <property type="entry name" value="Sig_transdc_resp-reg_receiver"/>
</dbReference>
<keyword evidence="3" id="KW-0902">Two-component regulatory system</keyword>
<gene>
    <name evidence="8" type="ORF">FDG31_08625</name>
</gene>
<dbReference type="SMART" id="SM00862">
    <property type="entry name" value="Trans_reg_C"/>
    <property type="match status" value="1"/>
</dbReference>
<dbReference type="CDD" id="cd17574">
    <property type="entry name" value="REC_OmpR"/>
    <property type="match status" value="1"/>
</dbReference>
<dbReference type="AlphaFoldDB" id="A0A6B4JHX7"/>
<evidence type="ECO:0000256" key="5">
    <source>
        <dbReference type="ARBA" id="ARBA00023125"/>
    </source>
</evidence>
<dbReference type="SUPFAM" id="SSF46894">
    <property type="entry name" value="C-terminal effector domain of the bipartite response regulators"/>
    <property type="match status" value="1"/>
</dbReference>
<sequence length="218" mass="25479">MKINVLIIEDDEAISNLIKINLSMVGYKSKQLFDGLEAFNLLKEEPFDLILMDIMLPGMDGFELMKKIKDLNIPVIFLTAKNGLADKVTGLKSGAEDYIVKPFETVELLARIEIVLRRYSKNSNCIEFENLKIYEEERLIKRDDETIDLTLKEFELMVLLVKNKNMALSREYLLEKIWGYEYMGETRTIDNHIQKLRKKLDIADNIKTVYKIGYRLEE</sequence>
<keyword evidence="5" id="KW-0238">DNA-binding</keyword>
<evidence type="ECO:0000256" key="3">
    <source>
        <dbReference type="ARBA" id="ARBA00023012"/>
    </source>
</evidence>
<evidence type="ECO:0000256" key="1">
    <source>
        <dbReference type="ARBA" id="ARBA00018672"/>
    </source>
</evidence>
<keyword evidence="6" id="KW-0804">Transcription</keyword>
<dbReference type="EMBL" id="SXFB01000004">
    <property type="protein sequence ID" value="NFV26243.1"/>
    <property type="molecule type" value="Genomic_DNA"/>
</dbReference>
<organism evidence="8 9">
    <name type="scientific">Clostridium botulinum</name>
    <dbReference type="NCBI Taxonomy" id="1491"/>
    <lineage>
        <taxon>Bacteria</taxon>
        <taxon>Bacillati</taxon>
        <taxon>Bacillota</taxon>
        <taxon>Clostridia</taxon>
        <taxon>Eubacteriales</taxon>
        <taxon>Clostridiaceae</taxon>
        <taxon>Clostridium</taxon>
    </lineage>
</organism>
<evidence type="ECO:0000256" key="7">
    <source>
        <dbReference type="ARBA" id="ARBA00024867"/>
    </source>
</evidence>
<dbReference type="PANTHER" id="PTHR48111:SF40">
    <property type="entry name" value="PHOSPHATE REGULON TRANSCRIPTIONAL REGULATORY PROTEIN PHOB"/>
    <property type="match status" value="1"/>
</dbReference>
<dbReference type="Gene3D" id="3.40.50.2300">
    <property type="match status" value="1"/>
</dbReference>
<dbReference type="CDD" id="cd00383">
    <property type="entry name" value="trans_reg_C"/>
    <property type="match status" value="1"/>
</dbReference>
<dbReference type="InterPro" id="IPR011006">
    <property type="entry name" value="CheY-like_superfamily"/>
</dbReference>
<protein>
    <recommendedName>
        <fullName evidence="1">Stage 0 sporulation protein A homolog</fullName>
    </recommendedName>
</protein>
<accession>A0A6B4JHX7</accession>
<dbReference type="GO" id="GO:0000976">
    <property type="term" value="F:transcription cis-regulatory region binding"/>
    <property type="evidence" value="ECO:0007669"/>
    <property type="project" value="TreeGrafter"/>
</dbReference>
<dbReference type="GO" id="GO:0000156">
    <property type="term" value="F:phosphorelay response regulator activity"/>
    <property type="evidence" value="ECO:0007669"/>
    <property type="project" value="TreeGrafter"/>
</dbReference>
<keyword evidence="2" id="KW-0597">Phosphoprotein</keyword>
<dbReference type="PROSITE" id="PS51755">
    <property type="entry name" value="OMPR_PHOB"/>
    <property type="match status" value="1"/>
</dbReference>
<evidence type="ECO:0000256" key="6">
    <source>
        <dbReference type="ARBA" id="ARBA00023163"/>
    </source>
</evidence>
<dbReference type="RefSeq" id="WP_003373328.1">
    <property type="nucleotide sequence ID" value="NZ_JACBBA010000001.1"/>
</dbReference>
<dbReference type="PANTHER" id="PTHR48111">
    <property type="entry name" value="REGULATOR OF RPOS"/>
    <property type="match status" value="1"/>
</dbReference>
<dbReference type="InterPro" id="IPR036388">
    <property type="entry name" value="WH-like_DNA-bd_sf"/>
</dbReference>
<comment type="function">
    <text evidence="7">May play the central regulatory role in sporulation. It may be an element of the effector pathway responsible for the activation of sporulation genes in response to nutritional stress. Spo0A may act in concert with spo0H (a sigma factor) to control the expression of some genes that are critical to the sporulation process.</text>
</comment>
<dbReference type="Proteomes" id="UP000486903">
    <property type="component" value="Unassembled WGS sequence"/>
</dbReference>
<dbReference type="Pfam" id="PF00486">
    <property type="entry name" value="Trans_reg_C"/>
    <property type="match status" value="1"/>
</dbReference>
<dbReference type="Gene3D" id="1.10.10.10">
    <property type="entry name" value="Winged helix-like DNA-binding domain superfamily/Winged helix DNA-binding domain"/>
    <property type="match status" value="1"/>
</dbReference>
<dbReference type="GO" id="GO:0005829">
    <property type="term" value="C:cytosol"/>
    <property type="evidence" value="ECO:0007669"/>
    <property type="project" value="TreeGrafter"/>
</dbReference>
<evidence type="ECO:0000256" key="2">
    <source>
        <dbReference type="ARBA" id="ARBA00022553"/>
    </source>
</evidence>
<dbReference type="PROSITE" id="PS50110">
    <property type="entry name" value="RESPONSE_REGULATORY"/>
    <property type="match status" value="1"/>
</dbReference>
<dbReference type="GO" id="GO:0032993">
    <property type="term" value="C:protein-DNA complex"/>
    <property type="evidence" value="ECO:0007669"/>
    <property type="project" value="TreeGrafter"/>
</dbReference>
<dbReference type="SMART" id="SM00448">
    <property type="entry name" value="REC"/>
    <property type="match status" value="1"/>
</dbReference>
<dbReference type="InterPro" id="IPR016032">
    <property type="entry name" value="Sig_transdc_resp-reg_C-effctor"/>
</dbReference>
<name>A0A6B4JHX7_CLOBO</name>
<dbReference type="Gene3D" id="6.10.250.690">
    <property type="match status" value="1"/>
</dbReference>
<evidence type="ECO:0000256" key="4">
    <source>
        <dbReference type="ARBA" id="ARBA00023015"/>
    </source>
</evidence>
<keyword evidence="4" id="KW-0805">Transcription regulation</keyword>
<comment type="caution">
    <text evidence="8">The sequence shown here is derived from an EMBL/GenBank/DDBJ whole genome shotgun (WGS) entry which is preliminary data.</text>
</comment>
<dbReference type="InterPro" id="IPR001867">
    <property type="entry name" value="OmpR/PhoB-type_DNA-bd"/>
</dbReference>
<dbReference type="InterPro" id="IPR039420">
    <property type="entry name" value="WalR-like"/>
</dbReference>
<dbReference type="Pfam" id="PF00072">
    <property type="entry name" value="Response_reg"/>
    <property type="match status" value="1"/>
</dbReference>
<dbReference type="SUPFAM" id="SSF52172">
    <property type="entry name" value="CheY-like"/>
    <property type="match status" value="1"/>
</dbReference>
<evidence type="ECO:0000313" key="9">
    <source>
        <dbReference type="Proteomes" id="UP000486903"/>
    </source>
</evidence>
<evidence type="ECO:0000313" key="8">
    <source>
        <dbReference type="EMBL" id="NFV26243.1"/>
    </source>
</evidence>
<reference evidence="8 9" key="1">
    <citation type="submission" date="2019-04" db="EMBL/GenBank/DDBJ databases">
        <title>Genome sequencing of Clostridium botulinum Groups I-IV and Clostridium butyricum.</title>
        <authorList>
            <person name="Brunt J."/>
            <person name="Van Vliet A.H.M."/>
            <person name="Stringer S.C."/>
            <person name="Carter A.T."/>
            <person name="Peck M.W."/>
        </authorList>
    </citation>
    <scope>NUCLEOTIDE SEQUENCE [LARGE SCALE GENOMIC DNA]</scope>
    <source>
        <strain evidence="8 9">BL81</strain>
    </source>
</reference>
<dbReference type="GO" id="GO:0006355">
    <property type="term" value="P:regulation of DNA-templated transcription"/>
    <property type="evidence" value="ECO:0007669"/>
    <property type="project" value="InterPro"/>
</dbReference>
<proteinExistence type="predicted"/>